<proteinExistence type="predicted"/>
<accession>A0A1V1NX09</accession>
<evidence type="ECO:0000313" key="1">
    <source>
        <dbReference type="EMBL" id="ETR67084.1"/>
    </source>
</evidence>
<reference evidence="2" key="1">
    <citation type="submission" date="2012-11" db="EMBL/GenBank/DDBJ databases">
        <authorList>
            <person name="Lucero-Rivera Y.E."/>
            <person name="Tovar-Ramirez D."/>
        </authorList>
    </citation>
    <scope>NUCLEOTIDE SEQUENCE [LARGE SCALE GENOMIC DNA]</scope>
    <source>
        <strain evidence="2">Araruama</strain>
    </source>
</reference>
<comment type="caution">
    <text evidence="1">The sequence shown here is derived from an EMBL/GenBank/DDBJ whole genome shotgun (WGS) entry which is preliminary data.</text>
</comment>
<name>A0A1V1NX09_9BACT</name>
<dbReference type="EMBL" id="ATBP01001569">
    <property type="protein sequence ID" value="ETR67084.1"/>
    <property type="molecule type" value="Genomic_DNA"/>
</dbReference>
<organism evidence="1 2">
    <name type="scientific">Candidatus Magnetoglobus multicellularis str. Araruama</name>
    <dbReference type="NCBI Taxonomy" id="890399"/>
    <lineage>
        <taxon>Bacteria</taxon>
        <taxon>Pseudomonadati</taxon>
        <taxon>Thermodesulfobacteriota</taxon>
        <taxon>Desulfobacteria</taxon>
        <taxon>Desulfobacterales</taxon>
        <taxon>Desulfobacteraceae</taxon>
        <taxon>Candidatus Magnetoglobus</taxon>
    </lineage>
</organism>
<dbReference type="AlphaFoldDB" id="A0A1V1NX09"/>
<evidence type="ECO:0000313" key="2">
    <source>
        <dbReference type="Proteomes" id="UP000189670"/>
    </source>
</evidence>
<dbReference type="Proteomes" id="UP000189670">
    <property type="component" value="Unassembled WGS sequence"/>
</dbReference>
<gene>
    <name evidence="1" type="ORF">OMM_11973</name>
</gene>
<protein>
    <submittedName>
        <fullName evidence="1">Uncharacterized protein</fullName>
    </submittedName>
</protein>
<sequence>MSSNNKKELDCPSDMMLDMTKYNKFSFEIVRLENGSQPVLVIRSLKPVKESGLILVTEDEIESFYAGLVSKLESIGWKKRMKSKSIADIKQKYPRAYETWEIEEDRKN</sequence>